<dbReference type="PANTHER" id="PTHR12228:SF0">
    <property type="entry name" value="TATA-BOX BINDING PROTEIN ASSOCIATED FACTOR 7"/>
    <property type="match status" value="1"/>
</dbReference>
<dbReference type="SMART" id="SM01370">
    <property type="entry name" value="TAFII55_N"/>
    <property type="match status" value="1"/>
</dbReference>
<accession>A0A1X2IHE9</accession>
<dbReference type="EMBL" id="MCGE01000011">
    <property type="protein sequence ID" value="ORZ16545.1"/>
    <property type="molecule type" value="Genomic_DNA"/>
</dbReference>
<dbReference type="GO" id="GO:0005669">
    <property type="term" value="C:transcription factor TFIID complex"/>
    <property type="evidence" value="ECO:0007669"/>
    <property type="project" value="InterPro"/>
</dbReference>
<evidence type="ECO:0000256" key="3">
    <source>
        <dbReference type="ARBA" id="ARBA00023015"/>
    </source>
</evidence>
<name>A0A1X2IHE9_9FUNG</name>
<dbReference type="GO" id="GO:0051123">
    <property type="term" value="P:RNA polymerase II preinitiation complex assembly"/>
    <property type="evidence" value="ECO:0007669"/>
    <property type="project" value="TreeGrafter"/>
</dbReference>
<comment type="caution">
    <text evidence="9">The sequence shown here is derived from an EMBL/GenBank/DDBJ whole genome shotgun (WGS) entry which is preliminary data.</text>
</comment>
<dbReference type="InterPro" id="IPR006751">
    <property type="entry name" value="TAFII55_prot_cons_reg"/>
</dbReference>
<dbReference type="PANTHER" id="PTHR12228">
    <property type="entry name" value="TRANSCRIPTION INITIATION FACTOR TFIID 55 KD SUBUNIT-RELATED"/>
    <property type="match status" value="1"/>
</dbReference>
<feature type="coiled-coil region" evidence="6">
    <location>
        <begin position="113"/>
        <end position="140"/>
    </location>
</feature>
<evidence type="ECO:0000256" key="4">
    <source>
        <dbReference type="ARBA" id="ARBA00023163"/>
    </source>
</evidence>
<feature type="region of interest" description="Disordered" evidence="7">
    <location>
        <begin position="142"/>
        <end position="249"/>
    </location>
</feature>
<feature type="compositionally biased region" description="Basic and acidic residues" evidence="7">
    <location>
        <begin position="237"/>
        <end position="246"/>
    </location>
</feature>
<dbReference type="Proteomes" id="UP000193560">
    <property type="component" value="Unassembled WGS sequence"/>
</dbReference>
<dbReference type="STRING" id="90262.A0A1X2IHE9"/>
<evidence type="ECO:0000256" key="1">
    <source>
        <dbReference type="ARBA" id="ARBA00004123"/>
    </source>
</evidence>
<gene>
    <name evidence="9" type="ORF">BCR42DRAFT_327013</name>
</gene>
<organism evidence="9 10">
    <name type="scientific">Absidia repens</name>
    <dbReference type="NCBI Taxonomy" id="90262"/>
    <lineage>
        <taxon>Eukaryota</taxon>
        <taxon>Fungi</taxon>
        <taxon>Fungi incertae sedis</taxon>
        <taxon>Mucoromycota</taxon>
        <taxon>Mucoromycotina</taxon>
        <taxon>Mucoromycetes</taxon>
        <taxon>Mucorales</taxon>
        <taxon>Cunninghamellaceae</taxon>
        <taxon>Absidia</taxon>
    </lineage>
</organism>
<feature type="domain" description="TAFII55 protein conserved region" evidence="8">
    <location>
        <begin position="1"/>
        <end position="139"/>
    </location>
</feature>
<feature type="compositionally biased region" description="Acidic residues" evidence="7">
    <location>
        <begin position="182"/>
        <end position="218"/>
    </location>
</feature>
<evidence type="ECO:0000256" key="7">
    <source>
        <dbReference type="SAM" id="MobiDB-lite"/>
    </source>
</evidence>
<keyword evidence="6" id="KW-0175">Coiled coil</keyword>
<keyword evidence="4" id="KW-0804">Transcription</keyword>
<protein>
    <submittedName>
        <fullName evidence="9">TAFII55 protein conserved region-domain-containing protein</fullName>
    </submittedName>
</protein>
<dbReference type="CDD" id="cd08047">
    <property type="entry name" value="TAF7"/>
    <property type="match status" value="1"/>
</dbReference>
<evidence type="ECO:0000313" key="9">
    <source>
        <dbReference type="EMBL" id="ORZ16545.1"/>
    </source>
</evidence>
<sequence>MCDKLHEYVKKREIPEDIKLNFKDNRRGYFYFEGQRHETTLVDLPTIIESQKTLDKKQFYKIADISQMLVVDNATLDAPINQQMNGRHHADPYSYPHGLTPPLKYVRKRRFRKKLSKRAIEEVEREVERLLEVDATAEDVTYEVFDGREEMEMESDTETQDIGSVRDGSDSDADMMAAIVEGLDEIDDDDDDDNDEDEEEEEEEEEDDSEDEDEDEETGQTGEIEQKQQEIDEIEQAIERKKKDVETAPNAMLKKRFETSIESLKKELALKQAHLAEMRK</sequence>
<keyword evidence="3" id="KW-0805">Transcription regulation</keyword>
<dbReference type="Pfam" id="PF04658">
    <property type="entry name" value="TAFII55_N"/>
    <property type="match status" value="1"/>
</dbReference>
<keyword evidence="5" id="KW-0539">Nucleus</keyword>
<evidence type="ECO:0000259" key="8">
    <source>
        <dbReference type="SMART" id="SM01370"/>
    </source>
</evidence>
<evidence type="ECO:0000256" key="2">
    <source>
        <dbReference type="ARBA" id="ARBA00009368"/>
    </source>
</evidence>
<dbReference type="AlphaFoldDB" id="A0A1X2IHE9"/>
<comment type="subcellular location">
    <subcellularLocation>
        <location evidence="1">Nucleus</location>
    </subcellularLocation>
</comment>
<reference evidence="9 10" key="1">
    <citation type="submission" date="2016-07" db="EMBL/GenBank/DDBJ databases">
        <title>Pervasive Adenine N6-methylation of Active Genes in Fungi.</title>
        <authorList>
            <consortium name="DOE Joint Genome Institute"/>
            <person name="Mondo S.J."/>
            <person name="Dannebaum R.O."/>
            <person name="Kuo R.C."/>
            <person name="Labutti K."/>
            <person name="Haridas S."/>
            <person name="Kuo A."/>
            <person name="Salamov A."/>
            <person name="Ahrendt S.R."/>
            <person name="Lipzen A."/>
            <person name="Sullivan W."/>
            <person name="Andreopoulos W.B."/>
            <person name="Clum A."/>
            <person name="Lindquist E."/>
            <person name="Daum C."/>
            <person name="Ramamoorthy G.K."/>
            <person name="Gryganskyi A."/>
            <person name="Culley D."/>
            <person name="Magnuson J.K."/>
            <person name="James T.Y."/>
            <person name="O'Malley M.A."/>
            <person name="Stajich J.E."/>
            <person name="Spatafora J.W."/>
            <person name="Visel A."/>
            <person name="Grigoriev I.V."/>
        </authorList>
    </citation>
    <scope>NUCLEOTIDE SEQUENCE [LARGE SCALE GENOMIC DNA]</scope>
    <source>
        <strain evidence="9 10">NRRL 1336</strain>
    </source>
</reference>
<keyword evidence="10" id="KW-1185">Reference proteome</keyword>
<evidence type="ECO:0000256" key="5">
    <source>
        <dbReference type="ARBA" id="ARBA00023242"/>
    </source>
</evidence>
<evidence type="ECO:0000313" key="10">
    <source>
        <dbReference type="Proteomes" id="UP000193560"/>
    </source>
</evidence>
<proteinExistence type="inferred from homology"/>
<dbReference type="GO" id="GO:0016251">
    <property type="term" value="F:RNA polymerase II general transcription initiation factor activity"/>
    <property type="evidence" value="ECO:0007669"/>
    <property type="project" value="TreeGrafter"/>
</dbReference>
<evidence type="ECO:0000256" key="6">
    <source>
        <dbReference type="SAM" id="Coils"/>
    </source>
</evidence>
<comment type="similarity">
    <text evidence="2">Belongs to the TAF7 family.</text>
</comment>
<dbReference type="OrthoDB" id="153872at2759"/>
<dbReference type="InterPro" id="IPR037817">
    <property type="entry name" value="TAF7"/>
</dbReference>